<accession>A0A1R0X6P3</accession>
<dbReference type="SUPFAM" id="SSF51161">
    <property type="entry name" value="Trimeric LpxA-like enzymes"/>
    <property type="match status" value="1"/>
</dbReference>
<dbReference type="EMBL" id="MKQP01000026">
    <property type="protein sequence ID" value="OMD30251.1"/>
    <property type="molecule type" value="Genomic_DNA"/>
</dbReference>
<dbReference type="InterPro" id="IPR050179">
    <property type="entry name" value="Trans_hexapeptide_repeat"/>
</dbReference>
<gene>
    <name evidence="1" type="ORF">BJP51_20810</name>
</gene>
<evidence type="ECO:0000313" key="2">
    <source>
        <dbReference type="Proteomes" id="UP000187465"/>
    </source>
</evidence>
<dbReference type="PANTHER" id="PTHR43300">
    <property type="entry name" value="ACETYLTRANSFERASE"/>
    <property type="match status" value="1"/>
</dbReference>
<dbReference type="RefSeq" id="WP_076179305.1">
    <property type="nucleotide sequence ID" value="NZ_MKQP01000026.1"/>
</dbReference>
<dbReference type="Proteomes" id="UP000187465">
    <property type="component" value="Unassembled WGS sequence"/>
</dbReference>
<comment type="caution">
    <text evidence="1">The sequence shown here is derived from an EMBL/GenBank/DDBJ whole genome shotgun (WGS) entry which is preliminary data.</text>
</comment>
<name>A0A1R0X6P3_9BACL</name>
<dbReference type="InterPro" id="IPR001451">
    <property type="entry name" value="Hexapep"/>
</dbReference>
<dbReference type="CDD" id="cd03349">
    <property type="entry name" value="LbH_XAT"/>
    <property type="match status" value="1"/>
</dbReference>
<proteinExistence type="predicted"/>
<evidence type="ECO:0000313" key="1">
    <source>
        <dbReference type="EMBL" id="OMD30251.1"/>
    </source>
</evidence>
<dbReference type="InterPro" id="IPR011004">
    <property type="entry name" value="Trimer_LpxA-like_sf"/>
</dbReference>
<evidence type="ECO:0008006" key="3">
    <source>
        <dbReference type="Google" id="ProtNLM"/>
    </source>
</evidence>
<dbReference type="PANTHER" id="PTHR43300:SF11">
    <property type="entry name" value="ACETYLTRANSFERASE RV3034C-RELATED"/>
    <property type="match status" value="1"/>
</dbReference>
<dbReference type="Gene3D" id="2.160.10.10">
    <property type="entry name" value="Hexapeptide repeat proteins"/>
    <property type="match status" value="1"/>
</dbReference>
<dbReference type="Pfam" id="PF00132">
    <property type="entry name" value="Hexapep"/>
    <property type="match status" value="1"/>
</dbReference>
<sequence length="198" mass="21594">MGFLKKAIFRIYRIIIGKKGVYAKKIGKKNKFTKGVFIEEGALLGKHNYFGPYSMVNNAIIGNYCSIGPAVKIGQGVHSVSYITTYQKISSALIGHSLNTNPTIIGNDVWCGANVVVLQGIKVGNGAVIGANAVVTHDVPDYGIAVGVPAKVIKYRFEAQLIEAINESRWYEYDIEEAKTVIKSLEKTINLNKGMNVI</sequence>
<reference evidence="1 2" key="1">
    <citation type="submission" date="2016-10" db="EMBL/GenBank/DDBJ databases">
        <title>Paenibacillus species isolates.</title>
        <authorList>
            <person name="Beno S.M."/>
        </authorList>
    </citation>
    <scope>NUCLEOTIDE SEQUENCE [LARGE SCALE GENOMIC DNA]</scope>
    <source>
        <strain evidence="1 2">FSL H7-0604</strain>
    </source>
</reference>
<dbReference type="AlphaFoldDB" id="A0A1R0X6P3"/>
<protein>
    <recommendedName>
        <fullName evidence="3">Acetyltransferase</fullName>
    </recommendedName>
</protein>
<organism evidence="1 2">
    <name type="scientific">Paenibacillus odorifer</name>
    <dbReference type="NCBI Taxonomy" id="189426"/>
    <lineage>
        <taxon>Bacteria</taxon>
        <taxon>Bacillati</taxon>
        <taxon>Bacillota</taxon>
        <taxon>Bacilli</taxon>
        <taxon>Bacillales</taxon>
        <taxon>Paenibacillaceae</taxon>
        <taxon>Paenibacillus</taxon>
    </lineage>
</organism>